<protein>
    <submittedName>
        <fullName evidence="1">Uncharacterized protein</fullName>
    </submittedName>
</protein>
<organism evidence="1 2">
    <name type="scientific">Leucogyrophana mollusca</name>
    <dbReference type="NCBI Taxonomy" id="85980"/>
    <lineage>
        <taxon>Eukaryota</taxon>
        <taxon>Fungi</taxon>
        <taxon>Dikarya</taxon>
        <taxon>Basidiomycota</taxon>
        <taxon>Agaricomycotina</taxon>
        <taxon>Agaricomycetes</taxon>
        <taxon>Agaricomycetidae</taxon>
        <taxon>Boletales</taxon>
        <taxon>Boletales incertae sedis</taxon>
        <taxon>Leucogyrophana</taxon>
    </lineage>
</organism>
<keyword evidence="2" id="KW-1185">Reference proteome</keyword>
<gene>
    <name evidence="1" type="ORF">BV22DRAFT_1044218</name>
</gene>
<sequence length="144" mass="16193">MSYSKKGVIVMRKIGSRGRGDREWRAGSFICGAQLDDSWCRSEDSQDAKTENQNIGYPPQASVRPLASLAEVRWVPSKGKRKEKGCLGDFEILQGNRKVILVDVDDGNHIDSDFEEWENLGLEDFPRNEAGQRRTYSDVLQGDG</sequence>
<comment type="caution">
    <text evidence="1">The sequence shown here is derived from an EMBL/GenBank/DDBJ whole genome shotgun (WGS) entry which is preliminary data.</text>
</comment>
<accession>A0ACB8BTX6</accession>
<name>A0ACB8BTX6_9AGAM</name>
<evidence type="ECO:0000313" key="1">
    <source>
        <dbReference type="EMBL" id="KAH7928991.1"/>
    </source>
</evidence>
<proteinExistence type="predicted"/>
<dbReference type="Proteomes" id="UP000790709">
    <property type="component" value="Unassembled WGS sequence"/>
</dbReference>
<reference evidence="1" key="1">
    <citation type="journal article" date="2021" name="New Phytol.">
        <title>Evolutionary innovations through gain and loss of genes in the ectomycorrhizal Boletales.</title>
        <authorList>
            <person name="Wu G."/>
            <person name="Miyauchi S."/>
            <person name="Morin E."/>
            <person name="Kuo A."/>
            <person name="Drula E."/>
            <person name="Varga T."/>
            <person name="Kohler A."/>
            <person name="Feng B."/>
            <person name="Cao Y."/>
            <person name="Lipzen A."/>
            <person name="Daum C."/>
            <person name="Hundley H."/>
            <person name="Pangilinan J."/>
            <person name="Johnson J."/>
            <person name="Barry K."/>
            <person name="LaButti K."/>
            <person name="Ng V."/>
            <person name="Ahrendt S."/>
            <person name="Min B."/>
            <person name="Choi I.G."/>
            <person name="Park H."/>
            <person name="Plett J.M."/>
            <person name="Magnuson J."/>
            <person name="Spatafora J.W."/>
            <person name="Nagy L.G."/>
            <person name="Henrissat B."/>
            <person name="Grigoriev I.V."/>
            <person name="Yang Z.L."/>
            <person name="Xu J."/>
            <person name="Martin F.M."/>
        </authorList>
    </citation>
    <scope>NUCLEOTIDE SEQUENCE</scope>
    <source>
        <strain evidence="1">KUC20120723A-06</strain>
    </source>
</reference>
<evidence type="ECO:0000313" key="2">
    <source>
        <dbReference type="Proteomes" id="UP000790709"/>
    </source>
</evidence>
<dbReference type="EMBL" id="MU266346">
    <property type="protein sequence ID" value="KAH7928991.1"/>
    <property type="molecule type" value="Genomic_DNA"/>
</dbReference>